<dbReference type="Gene3D" id="1.10.238.260">
    <property type="match status" value="1"/>
</dbReference>
<dbReference type="GO" id="GO:0003852">
    <property type="term" value="F:2-isopropylmalate synthase activity"/>
    <property type="evidence" value="ECO:0007669"/>
    <property type="project" value="InterPro"/>
</dbReference>
<keyword evidence="5 9" id="KW-0808">Transferase</keyword>
<dbReference type="InterPro" id="IPR013785">
    <property type="entry name" value="Aldolase_TIM"/>
</dbReference>
<dbReference type="Proteomes" id="UP000318307">
    <property type="component" value="Unassembled WGS sequence"/>
</dbReference>
<sequence>MTIKAVTMTSMLLYDTTLRDGAQGEHINFSAEDKMKIALRLDDMGFHYIEGGWPGANPKDTAFFEAARSITFKNAKLAAFGSTCRPGMKPGDDPLLKALAASEAPVVTLFGKTWDLHIERIMENTLEENLRMIRESVAWFVSLGREVIYDAEHFFDGYKDNRDYALETLAAAWEGGAEVLTLCDTNGGTLPHEIEAIMEDVKGWFADRPFGDQRPLKLGIHAHNDSNLAVANSITAVRSGAVMVQGTINGYGERCGNADLTSIIPVMQLKMNIDCMGQERLARIKSLSRFVSETANVPPLNSRPFVGKSAFAHKGGAHVSAVLKEPRGYEHMTPELVGNERRVIMSDYSGKSNVTYKAKEMGIDLEGVDSREVVSEIKRLEQEGYQFEAAEGSFRLLVERMAGRFKPRFQLKNFRVTVEKDKDRHCSSHAIVHIDTPFGEEMSAASGDGPVSALDNALRKALECFYPRDMAHMQLVDYKVRVLDGAGGTGSKVRVLIESRDPDTIWSTIGVSEDIIEASWQALADSFHYKLGSSEI</sequence>
<evidence type="ECO:0000256" key="5">
    <source>
        <dbReference type="ARBA" id="ARBA00022679"/>
    </source>
</evidence>
<keyword evidence="3" id="KW-0028">Amino-acid biosynthesis</keyword>
<comment type="similarity">
    <text evidence="2 9">Belongs to the alpha-IPM synthase/homocitrate synthase family.</text>
</comment>
<evidence type="ECO:0000313" key="11">
    <source>
        <dbReference type="EMBL" id="TWI72257.1"/>
    </source>
</evidence>
<dbReference type="InterPro" id="IPR036230">
    <property type="entry name" value="LeuA_allosteric_dom_sf"/>
</dbReference>
<dbReference type="PANTHER" id="PTHR43538">
    <property type="entry name" value="ALPHA-IPM SYNTHASE/HOMOCITRATE SYNTHASE"/>
    <property type="match status" value="1"/>
</dbReference>
<dbReference type="Gene3D" id="3.30.160.270">
    <property type="match status" value="1"/>
</dbReference>
<name>A0A562RT45_9BACT</name>
<evidence type="ECO:0000256" key="6">
    <source>
        <dbReference type="ARBA" id="ARBA00023304"/>
    </source>
</evidence>
<evidence type="ECO:0000256" key="8">
    <source>
        <dbReference type="NCBIfam" id="TIGR00977"/>
    </source>
</evidence>
<evidence type="ECO:0000256" key="7">
    <source>
        <dbReference type="ARBA" id="ARBA00048263"/>
    </source>
</evidence>
<gene>
    <name evidence="11" type="ORF">LZ24_01665</name>
</gene>
<dbReference type="AlphaFoldDB" id="A0A562RT45"/>
<protein>
    <recommendedName>
        <fullName evidence="8">Citramalate synthase</fullName>
        <ecNumber evidence="8">2.3.3.21</ecNumber>
    </recommendedName>
</protein>
<dbReference type="PANTHER" id="PTHR43538:SF1">
    <property type="entry name" value="(R)-CITRAMALATE SYNTHASE"/>
    <property type="match status" value="1"/>
</dbReference>
<evidence type="ECO:0000259" key="10">
    <source>
        <dbReference type="PROSITE" id="PS50991"/>
    </source>
</evidence>
<dbReference type="EC" id="2.3.3.21" evidence="8"/>
<dbReference type="InterPro" id="IPR000891">
    <property type="entry name" value="PYR_CT"/>
</dbReference>
<dbReference type="InterPro" id="IPR013709">
    <property type="entry name" value="2-isopropylmalate_synth_dimer"/>
</dbReference>
<dbReference type="Pfam" id="PF08502">
    <property type="entry name" value="LeuA_dimer"/>
    <property type="match status" value="1"/>
</dbReference>
<keyword evidence="12" id="KW-1185">Reference proteome</keyword>
<dbReference type="GO" id="GO:0009097">
    <property type="term" value="P:isoleucine biosynthetic process"/>
    <property type="evidence" value="ECO:0007669"/>
    <property type="project" value="UniProtKB-UniRule"/>
</dbReference>
<dbReference type="InterPro" id="IPR005675">
    <property type="entry name" value="Citramal_synthase"/>
</dbReference>
<keyword evidence="6" id="KW-0100">Branched-chain amino acid biosynthesis</keyword>
<dbReference type="GO" id="GO:0009098">
    <property type="term" value="P:L-leucine biosynthetic process"/>
    <property type="evidence" value="ECO:0007669"/>
    <property type="project" value="InterPro"/>
</dbReference>
<dbReference type="SMART" id="SM00917">
    <property type="entry name" value="LeuA_dimer"/>
    <property type="match status" value="1"/>
</dbReference>
<dbReference type="CDD" id="cd07941">
    <property type="entry name" value="DRE_TIM_LeuA3"/>
    <property type="match status" value="1"/>
</dbReference>
<evidence type="ECO:0000256" key="2">
    <source>
        <dbReference type="ARBA" id="ARBA00006154"/>
    </source>
</evidence>
<reference evidence="11 12" key="1">
    <citation type="submission" date="2019-07" db="EMBL/GenBank/DDBJ databases">
        <title>Genome sequencing of 100 strains of the haloalkaliphilic chemolithoautotrophic sulfur-oxidizing bacterium Thioalkalivibrio.</title>
        <authorList>
            <person name="Muyzer G."/>
        </authorList>
    </citation>
    <scope>NUCLEOTIDE SEQUENCE [LARGE SCALE GENOMIC DNA]</scope>
    <source>
        <strain evidence="11 12">ASO4-4</strain>
    </source>
</reference>
<dbReference type="SUPFAM" id="SSF51569">
    <property type="entry name" value="Aldolase"/>
    <property type="match status" value="1"/>
</dbReference>
<evidence type="ECO:0000256" key="1">
    <source>
        <dbReference type="ARBA" id="ARBA00004743"/>
    </source>
</evidence>
<evidence type="ECO:0000313" key="12">
    <source>
        <dbReference type="Proteomes" id="UP000318307"/>
    </source>
</evidence>
<dbReference type="EMBL" id="VLLC01000011">
    <property type="protein sequence ID" value="TWI72257.1"/>
    <property type="molecule type" value="Genomic_DNA"/>
</dbReference>
<evidence type="ECO:0000256" key="4">
    <source>
        <dbReference type="ARBA" id="ARBA00022624"/>
    </source>
</evidence>
<comment type="caution">
    <text evidence="11">The sequence shown here is derived from an EMBL/GenBank/DDBJ whole genome shotgun (WGS) entry which is preliminary data.</text>
</comment>
<evidence type="ECO:0000256" key="9">
    <source>
        <dbReference type="RuleBase" id="RU003523"/>
    </source>
</evidence>
<dbReference type="SUPFAM" id="SSF110921">
    <property type="entry name" value="2-isopropylmalate synthase LeuA, allosteric (dimerisation) domain"/>
    <property type="match status" value="1"/>
</dbReference>
<dbReference type="PROSITE" id="PS50991">
    <property type="entry name" value="PYR_CT"/>
    <property type="match status" value="1"/>
</dbReference>
<dbReference type="NCBIfam" id="TIGR00977">
    <property type="entry name" value="citramal_synth"/>
    <property type="match status" value="1"/>
</dbReference>
<comment type="catalytic activity">
    <reaction evidence="7">
        <text>pyruvate + acetyl-CoA + H2O = (3R)-citramalate + CoA + H(+)</text>
        <dbReference type="Rhea" id="RHEA:19045"/>
        <dbReference type="ChEBI" id="CHEBI:15361"/>
        <dbReference type="ChEBI" id="CHEBI:15377"/>
        <dbReference type="ChEBI" id="CHEBI:15378"/>
        <dbReference type="ChEBI" id="CHEBI:30934"/>
        <dbReference type="ChEBI" id="CHEBI:57287"/>
        <dbReference type="ChEBI" id="CHEBI:57288"/>
        <dbReference type="EC" id="2.3.3.21"/>
    </reaction>
</comment>
<keyword evidence="4" id="KW-0412">Isoleucine biosynthesis</keyword>
<dbReference type="InterPro" id="IPR054691">
    <property type="entry name" value="LeuA/HCS_post-cat"/>
</dbReference>
<dbReference type="UniPathway" id="UPA00047">
    <property type="reaction ID" value="UER00066"/>
</dbReference>
<dbReference type="PROSITE" id="PS00815">
    <property type="entry name" value="AIPM_HOMOCIT_SYNTH_1"/>
    <property type="match status" value="1"/>
</dbReference>
<feature type="domain" description="Pyruvate carboxyltransferase" evidence="10">
    <location>
        <begin position="11"/>
        <end position="288"/>
    </location>
</feature>
<accession>A0A562RT45</accession>
<dbReference type="InterPro" id="IPR002034">
    <property type="entry name" value="AIPM/Hcit_synth_CS"/>
</dbReference>
<proteinExistence type="inferred from homology"/>
<dbReference type="Pfam" id="PF00682">
    <property type="entry name" value="HMGL-like"/>
    <property type="match status" value="1"/>
</dbReference>
<organism evidence="11 12">
    <name type="scientific">Desulfobotulus alkaliphilus</name>
    <dbReference type="NCBI Taxonomy" id="622671"/>
    <lineage>
        <taxon>Bacteria</taxon>
        <taxon>Pseudomonadati</taxon>
        <taxon>Thermodesulfobacteriota</taxon>
        <taxon>Desulfobacteria</taxon>
        <taxon>Desulfobacterales</taxon>
        <taxon>Desulfobacteraceae</taxon>
        <taxon>Desulfobotulus</taxon>
    </lineage>
</organism>
<comment type="pathway">
    <text evidence="1">Amino-acid biosynthesis; L-isoleucine biosynthesis; 2-oxobutanoate from pyruvate: step 1/3.</text>
</comment>
<evidence type="ECO:0000256" key="3">
    <source>
        <dbReference type="ARBA" id="ARBA00022605"/>
    </source>
</evidence>
<dbReference type="Pfam" id="PF22617">
    <property type="entry name" value="HCS_D2"/>
    <property type="match status" value="1"/>
</dbReference>
<dbReference type="GO" id="GO:0043714">
    <property type="term" value="F:(R)-citramalate synthase activity"/>
    <property type="evidence" value="ECO:0007669"/>
    <property type="project" value="UniProtKB-UniRule"/>
</dbReference>
<dbReference type="Gene3D" id="3.20.20.70">
    <property type="entry name" value="Aldolase class I"/>
    <property type="match status" value="1"/>
</dbReference>